<dbReference type="InterPro" id="IPR029063">
    <property type="entry name" value="SAM-dependent_MTases_sf"/>
</dbReference>
<keyword evidence="3" id="KW-0949">S-adenosyl-L-methionine</keyword>
<dbReference type="GO" id="GO:0008757">
    <property type="term" value="F:S-adenosylmethionine-dependent methyltransferase activity"/>
    <property type="evidence" value="ECO:0007669"/>
    <property type="project" value="InterPro"/>
</dbReference>
<feature type="domain" description="Methyltransferase type 11" evidence="4">
    <location>
        <begin position="57"/>
        <end position="144"/>
    </location>
</feature>
<evidence type="ECO:0000256" key="2">
    <source>
        <dbReference type="ARBA" id="ARBA00022679"/>
    </source>
</evidence>
<evidence type="ECO:0000259" key="4">
    <source>
        <dbReference type="Pfam" id="PF08241"/>
    </source>
</evidence>
<dbReference type="CDD" id="cd02440">
    <property type="entry name" value="AdoMet_MTases"/>
    <property type="match status" value="1"/>
</dbReference>
<keyword evidence="2 5" id="KW-0808">Transferase</keyword>
<dbReference type="Proteomes" id="UP000291838">
    <property type="component" value="Unassembled WGS sequence"/>
</dbReference>
<dbReference type="AlphaFoldDB" id="A0A4Q2RU45"/>
<comment type="caution">
    <text evidence="5">The sequence shown here is derived from an EMBL/GenBank/DDBJ whole genome shotgun (WGS) entry which is preliminary data.</text>
</comment>
<keyword evidence="6" id="KW-1185">Reference proteome</keyword>
<evidence type="ECO:0000256" key="3">
    <source>
        <dbReference type="ARBA" id="ARBA00022691"/>
    </source>
</evidence>
<dbReference type="EMBL" id="SDWS01000004">
    <property type="protein sequence ID" value="RYB90943.1"/>
    <property type="molecule type" value="Genomic_DNA"/>
</dbReference>
<dbReference type="InterPro" id="IPR013216">
    <property type="entry name" value="Methyltransf_11"/>
</dbReference>
<dbReference type="Gene3D" id="3.40.50.150">
    <property type="entry name" value="Vaccinia Virus protein VP39"/>
    <property type="match status" value="1"/>
</dbReference>
<dbReference type="PANTHER" id="PTHR43464:SF19">
    <property type="entry name" value="UBIQUINONE BIOSYNTHESIS O-METHYLTRANSFERASE, MITOCHONDRIAL"/>
    <property type="match status" value="1"/>
</dbReference>
<protein>
    <submittedName>
        <fullName evidence="5">Class I SAM-dependent methyltransferase</fullName>
    </submittedName>
</protein>
<accession>A0A4Q2RU45</accession>
<evidence type="ECO:0000313" key="6">
    <source>
        <dbReference type="Proteomes" id="UP000291838"/>
    </source>
</evidence>
<keyword evidence="1 5" id="KW-0489">Methyltransferase</keyword>
<dbReference type="GO" id="GO:0032259">
    <property type="term" value="P:methylation"/>
    <property type="evidence" value="ECO:0007669"/>
    <property type="project" value="UniProtKB-KW"/>
</dbReference>
<evidence type="ECO:0000256" key="1">
    <source>
        <dbReference type="ARBA" id="ARBA00022603"/>
    </source>
</evidence>
<dbReference type="SUPFAM" id="SSF53335">
    <property type="entry name" value="S-adenosyl-L-methionine-dependent methyltransferases"/>
    <property type="match status" value="1"/>
</dbReference>
<gene>
    <name evidence="5" type="ORF">EUA06_11395</name>
</gene>
<name>A0A4Q2RU45_9ACTN</name>
<dbReference type="OrthoDB" id="3206826at2"/>
<dbReference type="Pfam" id="PF08241">
    <property type="entry name" value="Methyltransf_11"/>
    <property type="match status" value="1"/>
</dbReference>
<proteinExistence type="predicted"/>
<reference evidence="5 6" key="1">
    <citation type="submission" date="2019-01" db="EMBL/GenBank/DDBJ databases">
        <title>Novel species of Nocardioides.</title>
        <authorList>
            <person name="Liu Q."/>
            <person name="Xin Y.-H."/>
        </authorList>
    </citation>
    <scope>NUCLEOTIDE SEQUENCE [LARGE SCALE GENOMIC DNA]</scope>
    <source>
        <strain evidence="5 6">HLT3-15</strain>
    </source>
</reference>
<dbReference type="PANTHER" id="PTHR43464">
    <property type="entry name" value="METHYLTRANSFERASE"/>
    <property type="match status" value="1"/>
</dbReference>
<evidence type="ECO:0000313" key="5">
    <source>
        <dbReference type="EMBL" id="RYB90943.1"/>
    </source>
</evidence>
<organism evidence="5 6">
    <name type="scientific">Nocardioides glacieisoli</name>
    <dbReference type="NCBI Taxonomy" id="1168730"/>
    <lineage>
        <taxon>Bacteria</taxon>
        <taxon>Bacillati</taxon>
        <taxon>Actinomycetota</taxon>
        <taxon>Actinomycetes</taxon>
        <taxon>Propionibacteriales</taxon>
        <taxon>Nocardioidaceae</taxon>
        <taxon>Nocardioides</taxon>
    </lineage>
</organism>
<sequence>MRGASSGAWAPTLRRSVHLLREFRHEQPDPARFYRVLAQDSADMLASYVPLQGSLMLDVGGGPGYFADAFARAGATYYSVDVDSDLADDTGRRRRVVGSGTELPFRTGAFDVAYSSNVLEHVSDPWRVAEEMLRVVRPGGLAFISYTVWYGPWGGHETAPWHFLGGHRARRRYVRRHGVEPKNRFGESLFAVTVRDGMDWARGEGRGELLDLTPRYNPRWARFLLRVPLLREVATWNLVIVVRKH</sequence>